<dbReference type="GeneID" id="29124767"/>
<accession>A0A140G6E0</accession>
<evidence type="ECO:0000313" key="1">
    <source>
        <dbReference type="EMBL" id="AMM44225.1"/>
    </source>
</evidence>
<reference evidence="1 2" key="1">
    <citation type="submission" date="2016-02" db="EMBL/GenBank/DDBJ databases">
        <authorList>
            <person name="Lynch K.C."/>
            <person name="Doan M."/>
            <person name="Paisley J.T."/>
            <person name="Allen K.G."/>
            <person name="Gaffney B.L."/>
            <person name="Rinehart C.A."/>
            <person name="King R.A."/>
            <person name="Staples A."/>
            <person name="Bowman C.A."/>
            <person name="Russell D.A."/>
            <person name="Pope W.H."/>
            <person name="Jacobs-Sera D."/>
            <person name="Hendrix R.W."/>
            <person name="Hatfull G.F."/>
        </authorList>
    </citation>
    <scope>NUCLEOTIDE SEQUENCE [LARGE SCALE GENOMIC DNA]</scope>
</reference>
<dbReference type="Proteomes" id="UP000201386">
    <property type="component" value="Segment"/>
</dbReference>
<organism evidence="1 2">
    <name type="scientific">Arthrobacter phage KellEzio</name>
    <dbReference type="NCBI Taxonomy" id="1796995"/>
    <lineage>
        <taxon>Viruses</taxon>
        <taxon>Duplodnaviria</taxon>
        <taxon>Heunggongvirae</taxon>
        <taxon>Uroviricota</taxon>
        <taxon>Caudoviricetes</taxon>
        <taxon>Kelleziovirus</taxon>
        <taxon>Kelleziovirus kellezzio</taxon>
    </lineage>
</organism>
<dbReference type="RefSeq" id="YP_009301312.1">
    <property type="nucleotide sequence ID" value="NC_031231.1"/>
</dbReference>
<sequence>MGKNSVTGGQPIKALREEYIGKVVANASGGGSVLNGVIIGVNTDSVRYKVVTQHGAIEEYPFSQLVVIADSVTDHVAKTTERIYDAHRAQLAGLAKDLNVLGREKDAEDEIRTVLTDNGVTPAPEVYRLRVEASFWLDVRPQSVNAFDKVSSTRPDKDWLTNSIKLKVERDSHGEGANIYVEPDSDFSFEDLHLNVKAVTAVTELGE</sequence>
<gene>
    <name evidence="1" type="primary">55</name>
    <name evidence="1" type="ORF">KELLEZIO_55</name>
</gene>
<protein>
    <submittedName>
        <fullName evidence="1">Uncharacterized protein</fullName>
    </submittedName>
</protein>
<proteinExistence type="predicted"/>
<evidence type="ECO:0000313" key="2">
    <source>
        <dbReference type="Proteomes" id="UP000201386"/>
    </source>
</evidence>
<dbReference type="EMBL" id="KU647626">
    <property type="protein sequence ID" value="AMM44225.1"/>
    <property type="molecule type" value="Genomic_DNA"/>
</dbReference>
<dbReference type="KEGG" id="vg:29124767"/>
<keyword evidence="2" id="KW-1185">Reference proteome</keyword>
<name>A0A140G6E0_9CAUD</name>